<evidence type="ECO:0000313" key="3">
    <source>
        <dbReference type="EMBL" id="KAJ8474723.1"/>
    </source>
</evidence>
<dbReference type="EMBL" id="JAPEVG010000179">
    <property type="protein sequence ID" value="KAJ8474723.1"/>
    <property type="molecule type" value="Genomic_DNA"/>
</dbReference>
<comment type="caution">
    <text evidence="3">The sequence shown here is derived from an EMBL/GenBank/DDBJ whole genome shotgun (WGS) entry which is preliminary data.</text>
</comment>
<proteinExistence type="predicted"/>
<evidence type="ECO:0000259" key="2">
    <source>
        <dbReference type="SMART" id="SM00225"/>
    </source>
</evidence>
<feature type="region of interest" description="Disordered" evidence="1">
    <location>
        <begin position="1"/>
        <end position="34"/>
    </location>
</feature>
<organism evidence="3 4">
    <name type="scientific">Trametes cubensis</name>
    <dbReference type="NCBI Taxonomy" id="1111947"/>
    <lineage>
        <taxon>Eukaryota</taxon>
        <taxon>Fungi</taxon>
        <taxon>Dikarya</taxon>
        <taxon>Basidiomycota</taxon>
        <taxon>Agaricomycotina</taxon>
        <taxon>Agaricomycetes</taxon>
        <taxon>Polyporales</taxon>
        <taxon>Polyporaceae</taxon>
        <taxon>Trametes</taxon>
    </lineage>
</organism>
<dbReference type="InterPro" id="IPR000210">
    <property type="entry name" value="BTB/POZ_dom"/>
</dbReference>
<accession>A0AAD7TR93</accession>
<dbReference type="Proteomes" id="UP001215151">
    <property type="component" value="Unassembled WGS sequence"/>
</dbReference>
<evidence type="ECO:0000313" key="4">
    <source>
        <dbReference type="Proteomes" id="UP001215151"/>
    </source>
</evidence>
<sequence>MLSNSHSLEDTWLGTRPTAESASDSEATQPSTSYKRDTELWFEDGNLVLVAEDVEFKLYRGPLIAHSLVFKDMLSLPQPPDRDESCPVIPLYDSPNDLRHVLRVFVPGSTLRAGHFEPSYEEVSACIRIGHKYQIEDLVQHNLAYLRKLYPSDFDAYLNARRNRTPTFTPAHAIGVVNLARLTGTDALLPAALMECCTLSGIGIINGLERADGTRETLSPEDLGRCFARALRRGAAIPHAVYACCSDCSTSSGDGRIELLSSLDWFAPWTGYVDDKDEDRELCTPCYKMLSQERPRQLQREVWTVLPAMMGVSVEAWGEKTNVEG</sequence>
<dbReference type="InterPro" id="IPR011333">
    <property type="entry name" value="SKP1/BTB/POZ_sf"/>
</dbReference>
<evidence type="ECO:0000256" key="1">
    <source>
        <dbReference type="SAM" id="MobiDB-lite"/>
    </source>
</evidence>
<protein>
    <recommendedName>
        <fullName evidence="2">BTB domain-containing protein</fullName>
    </recommendedName>
</protein>
<gene>
    <name evidence="3" type="ORF">ONZ51_g7025</name>
</gene>
<dbReference type="Gene3D" id="3.30.710.10">
    <property type="entry name" value="Potassium Channel Kv1.1, Chain A"/>
    <property type="match status" value="1"/>
</dbReference>
<dbReference type="AlphaFoldDB" id="A0AAD7TR93"/>
<feature type="compositionally biased region" description="Polar residues" evidence="1">
    <location>
        <begin position="18"/>
        <end position="33"/>
    </location>
</feature>
<feature type="domain" description="BTB" evidence="2">
    <location>
        <begin position="45"/>
        <end position="150"/>
    </location>
</feature>
<reference evidence="3" key="1">
    <citation type="submission" date="2022-11" db="EMBL/GenBank/DDBJ databases">
        <title>Genome Sequence of Cubamyces cubensis.</title>
        <authorList>
            <person name="Buettner E."/>
        </authorList>
    </citation>
    <scope>NUCLEOTIDE SEQUENCE</scope>
    <source>
        <strain evidence="3">MPL-01</strain>
    </source>
</reference>
<dbReference type="Pfam" id="PF00651">
    <property type="entry name" value="BTB"/>
    <property type="match status" value="1"/>
</dbReference>
<keyword evidence="4" id="KW-1185">Reference proteome</keyword>
<dbReference type="SMART" id="SM00225">
    <property type="entry name" value="BTB"/>
    <property type="match status" value="1"/>
</dbReference>
<name>A0AAD7TR93_9APHY</name>